<evidence type="ECO:0000256" key="7">
    <source>
        <dbReference type="ARBA" id="ARBA00022962"/>
    </source>
</evidence>
<comment type="subcellular location">
    <subcellularLocation>
        <location evidence="8">Cytoplasm</location>
    </subcellularLocation>
</comment>
<evidence type="ECO:0000313" key="11">
    <source>
        <dbReference type="EMBL" id="SCC81106.1"/>
    </source>
</evidence>
<comment type="function">
    <text evidence="8">Catalyzes the first step in hexosamine metabolism, converting fructose-6P into glucosamine-6P using glutamine as a nitrogen source.</text>
</comment>
<dbReference type="CDD" id="cd05008">
    <property type="entry name" value="SIS_GlmS_GlmD_1"/>
    <property type="match status" value="1"/>
</dbReference>
<keyword evidence="5 8" id="KW-0808">Transferase</keyword>
<comment type="subunit">
    <text evidence="8">Homodimer.</text>
</comment>
<dbReference type="PROSITE" id="PS51464">
    <property type="entry name" value="SIS"/>
    <property type="match status" value="2"/>
</dbReference>
<dbReference type="InterPro" id="IPR047084">
    <property type="entry name" value="GFAT_N"/>
</dbReference>
<feature type="active site" description="Nucleophile; for GATase activity" evidence="8">
    <location>
        <position position="24"/>
    </location>
</feature>
<keyword evidence="8" id="KW-0963">Cytoplasm</keyword>
<dbReference type="InterPro" id="IPR046348">
    <property type="entry name" value="SIS_dom_sf"/>
</dbReference>
<dbReference type="PANTHER" id="PTHR10937:SF0">
    <property type="entry name" value="GLUTAMINE--FRUCTOSE-6-PHOSPHATE TRANSAMINASE (ISOMERIZING)"/>
    <property type="match status" value="1"/>
</dbReference>
<evidence type="ECO:0000256" key="4">
    <source>
        <dbReference type="ARBA" id="ARBA00022576"/>
    </source>
</evidence>
<feature type="domain" description="SIS" evidence="10">
    <location>
        <begin position="306"/>
        <end position="445"/>
    </location>
</feature>
<evidence type="ECO:0000259" key="10">
    <source>
        <dbReference type="PROSITE" id="PS51464"/>
    </source>
</evidence>
<dbReference type="Gene3D" id="3.40.50.10490">
    <property type="entry name" value="Glucose-6-phosphate isomerase like protein, domain 1"/>
    <property type="match status" value="2"/>
</dbReference>
<keyword evidence="7" id="KW-0315">Glutamine amidotransferase</keyword>
<dbReference type="EC" id="2.6.1.16" evidence="2 8"/>
<dbReference type="SUPFAM" id="SSF56235">
    <property type="entry name" value="N-terminal nucleophile aminohydrolases (Ntn hydrolases)"/>
    <property type="match status" value="1"/>
</dbReference>
<keyword evidence="4 8" id="KW-0032">Aminotransferase</keyword>
<evidence type="ECO:0000256" key="2">
    <source>
        <dbReference type="ARBA" id="ARBA00012916"/>
    </source>
</evidence>
<gene>
    <name evidence="8" type="primary">glmS</name>
    <name evidence="11" type="ORF">GA0071312_2038</name>
</gene>
<organism evidence="11 12">
    <name type="scientific">Saliniramus fredricksonii</name>
    <dbReference type="NCBI Taxonomy" id="1653334"/>
    <lineage>
        <taxon>Bacteria</taxon>
        <taxon>Pseudomonadati</taxon>
        <taxon>Pseudomonadota</taxon>
        <taxon>Alphaproteobacteria</taxon>
        <taxon>Hyphomicrobiales</taxon>
        <taxon>Salinarimonadaceae</taxon>
        <taxon>Saliniramus</taxon>
    </lineage>
</organism>
<name>A0ABY0K9D9_9HYPH</name>
<dbReference type="Pfam" id="PF01380">
    <property type="entry name" value="SIS"/>
    <property type="match status" value="2"/>
</dbReference>
<proteinExistence type="inferred from homology"/>
<evidence type="ECO:0000259" key="9">
    <source>
        <dbReference type="PROSITE" id="PS51278"/>
    </source>
</evidence>
<keyword evidence="6" id="KW-0677">Repeat</keyword>
<dbReference type="PANTHER" id="PTHR10937">
    <property type="entry name" value="GLUCOSAMINE--FRUCTOSE-6-PHOSPHATE AMINOTRANSFERASE, ISOMERIZING"/>
    <property type="match status" value="1"/>
</dbReference>
<evidence type="ECO:0000256" key="5">
    <source>
        <dbReference type="ARBA" id="ARBA00022679"/>
    </source>
</evidence>
<accession>A0ABY0K9D9</accession>
<feature type="initiator methionine" description="Removed" evidence="8">
    <location>
        <position position="23"/>
    </location>
</feature>
<dbReference type="GO" id="GO:0008483">
    <property type="term" value="F:transaminase activity"/>
    <property type="evidence" value="ECO:0007669"/>
    <property type="project" value="UniProtKB-KW"/>
</dbReference>
<feature type="active site" description="For Fru-6P isomerization activity" evidence="8">
    <location>
        <position position="625"/>
    </location>
</feature>
<dbReference type="CDD" id="cd00714">
    <property type="entry name" value="GFAT"/>
    <property type="match status" value="1"/>
</dbReference>
<comment type="caution">
    <text evidence="11">The sequence shown here is derived from an EMBL/GenBank/DDBJ whole genome shotgun (WGS) entry which is preliminary data.</text>
</comment>
<dbReference type="InterPro" id="IPR017932">
    <property type="entry name" value="GATase_2_dom"/>
</dbReference>
<dbReference type="NCBIfam" id="TIGR01135">
    <property type="entry name" value="glmS"/>
    <property type="match status" value="1"/>
</dbReference>
<dbReference type="Pfam" id="PF13522">
    <property type="entry name" value="GATase_6"/>
    <property type="match status" value="1"/>
</dbReference>
<evidence type="ECO:0000313" key="12">
    <source>
        <dbReference type="Proteomes" id="UP000182800"/>
    </source>
</evidence>
<dbReference type="PROSITE" id="PS51278">
    <property type="entry name" value="GATASE_TYPE_2"/>
    <property type="match status" value="1"/>
</dbReference>
<dbReference type="InterPro" id="IPR005855">
    <property type="entry name" value="GFAT"/>
</dbReference>
<comment type="catalytic activity">
    <reaction evidence="1 8">
        <text>D-fructose 6-phosphate + L-glutamine = D-glucosamine 6-phosphate + L-glutamate</text>
        <dbReference type="Rhea" id="RHEA:13237"/>
        <dbReference type="ChEBI" id="CHEBI:29985"/>
        <dbReference type="ChEBI" id="CHEBI:58359"/>
        <dbReference type="ChEBI" id="CHEBI:58725"/>
        <dbReference type="ChEBI" id="CHEBI:61527"/>
        <dbReference type="EC" id="2.6.1.16"/>
    </reaction>
</comment>
<dbReference type="CDD" id="cd05009">
    <property type="entry name" value="SIS_GlmS_GlmD_2"/>
    <property type="match status" value="1"/>
</dbReference>
<dbReference type="InterPro" id="IPR035490">
    <property type="entry name" value="GlmS/FrlB_SIS"/>
</dbReference>
<dbReference type="InterPro" id="IPR035466">
    <property type="entry name" value="GlmS/AgaS_SIS"/>
</dbReference>
<evidence type="ECO:0000256" key="6">
    <source>
        <dbReference type="ARBA" id="ARBA00022737"/>
    </source>
</evidence>
<dbReference type="InterPro" id="IPR029055">
    <property type="entry name" value="Ntn_hydrolases_N"/>
</dbReference>
<dbReference type="SUPFAM" id="SSF53697">
    <property type="entry name" value="SIS domain"/>
    <property type="match status" value="1"/>
</dbReference>
<evidence type="ECO:0000256" key="8">
    <source>
        <dbReference type="HAMAP-Rule" id="MF_00164"/>
    </source>
</evidence>
<keyword evidence="12" id="KW-1185">Reference proteome</keyword>
<dbReference type="Proteomes" id="UP000182800">
    <property type="component" value="Unassembled WGS sequence"/>
</dbReference>
<dbReference type="InterPro" id="IPR001347">
    <property type="entry name" value="SIS_dom"/>
</dbReference>
<reference evidence="11 12" key="1">
    <citation type="submission" date="2016-08" db="EMBL/GenBank/DDBJ databases">
        <authorList>
            <person name="Varghese N."/>
            <person name="Submissions Spin"/>
        </authorList>
    </citation>
    <scope>NUCLEOTIDE SEQUENCE [LARGE SCALE GENOMIC DNA]</scope>
    <source>
        <strain evidence="11 12">HL-109</strain>
    </source>
</reference>
<dbReference type="Gene3D" id="3.60.20.10">
    <property type="entry name" value="Glutamine Phosphoribosylpyrophosphate, subunit 1, domain 1"/>
    <property type="match status" value="1"/>
</dbReference>
<dbReference type="NCBIfam" id="NF001484">
    <property type="entry name" value="PRK00331.1"/>
    <property type="match status" value="1"/>
</dbReference>
<sequence>MTGIQSCLALRRGADFAKGVANMCGIVGIIGKEPVAERIVDALKRLEYRGYDSAGVATLSRGAMARRRAEGKLRNLEDRLDRQPLDGIIGIGHTRWATHGRPNEANAHPHATDDLAIVHNGIIENFRILRHELEDAGVRFESETDTEVVARLVSYEIAGGLDPAAAVKKVLPRLRGAFALAFLFRGREDLMIGARRGSPLAIGHGEGEMFLGSDALALAPFTETITYLEEGDIAVLTQTSLQVFTEEGEPVERPAQQIAAGAFMAEKGNYRHFMAKEIHEQPEVVGRTLAAYTDMASGLSRLPDGVDVDWKALSRITITACGTAYYAGLVAKYWFERFARIPVEIDVASEFRYRDAPLDENGLMIVISQSGETADTLAGLRYAKEHGQRVLSVVNVPTSSIARESHAVAQTLAGPEIGVASTKAFTCQLTVLFALALQAGRARGSLSEPNERAMVDALVSVPGLMNEAIRHEAAIKALARDLSKARDVLYLGRGPSYPMALEGALKLKEISYIHAEGYAAGELKHGPIALIDESVPVIVVAPHDEVFEKTISNMQEVAARGGRIILITDQKGAEEAGIETMATIVMPDVAPMVAPILYALPVQMLAYHTAVFMGKDVDQPRNLAKSVTVE</sequence>
<evidence type="ECO:0000256" key="3">
    <source>
        <dbReference type="ARBA" id="ARBA00016090"/>
    </source>
</evidence>
<feature type="domain" description="Glutamine amidotransferase type-2" evidence="9">
    <location>
        <begin position="24"/>
        <end position="239"/>
    </location>
</feature>
<feature type="domain" description="SIS" evidence="10">
    <location>
        <begin position="478"/>
        <end position="620"/>
    </location>
</feature>
<dbReference type="HAMAP" id="MF_00164">
    <property type="entry name" value="GlmS"/>
    <property type="match status" value="1"/>
</dbReference>
<dbReference type="EMBL" id="FMBM01000002">
    <property type="protein sequence ID" value="SCC81106.1"/>
    <property type="molecule type" value="Genomic_DNA"/>
</dbReference>
<evidence type="ECO:0000256" key="1">
    <source>
        <dbReference type="ARBA" id="ARBA00001031"/>
    </source>
</evidence>
<protein>
    <recommendedName>
        <fullName evidence="3 8">Glutamine--fructose-6-phosphate aminotransferase [isomerizing]</fullName>
        <ecNumber evidence="2 8">2.6.1.16</ecNumber>
    </recommendedName>
    <alternativeName>
        <fullName evidence="8">D-fructose-6-phosphate amidotransferase</fullName>
    </alternativeName>
    <alternativeName>
        <fullName evidence="8">GFAT</fullName>
    </alternativeName>
    <alternativeName>
        <fullName evidence="8">Glucosamine-6-phosphate synthase</fullName>
    </alternativeName>
    <alternativeName>
        <fullName evidence="8">Hexosephosphate aminotransferase</fullName>
    </alternativeName>
    <alternativeName>
        <fullName evidence="8">L-glutamine--D-fructose-6-phosphate amidotransferase</fullName>
    </alternativeName>
</protein>